<dbReference type="Pfam" id="PF16220">
    <property type="entry name" value="DUF4880"/>
    <property type="match status" value="1"/>
</dbReference>
<dbReference type="PANTHER" id="PTHR30273:SF2">
    <property type="entry name" value="PROTEIN FECR"/>
    <property type="match status" value="1"/>
</dbReference>
<feature type="domain" description="FecR protein" evidence="1">
    <location>
        <begin position="113"/>
        <end position="205"/>
    </location>
</feature>
<dbReference type="Proteomes" id="UP000239477">
    <property type="component" value="Chromosome"/>
</dbReference>
<dbReference type="InterPro" id="IPR032623">
    <property type="entry name" value="FecR_N"/>
</dbReference>
<reference evidence="3 4" key="1">
    <citation type="submission" date="2017-09" db="EMBL/GenBank/DDBJ databases">
        <title>Genomic, metabolic, and phenotypic characteristics of bacterial isolates from the natural microbiome of the model nematode Caenorhabditis elegans.</title>
        <authorList>
            <person name="Zimmermann J."/>
            <person name="Obeng N."/>
            <person name="Yang W."/>
            <person name="Obeng O."/>
            <person name="Kissoyan K."/>
            <person name="Pees B."/>
            <person name="Dirksen P."/>
            <person name="Hoppner M."/>
            <person name="Franke A."/>
            <person name="Rosenstiel P."/>
            <person name="Leippe M."/>
            <person name="Dierking K."/>
            <person name="Kaleta C."/>
            <person name="Schulenburg H."/>
        </authorList>
    </citation>
    <scope>NUCLEOTIDE SEQUENCE [LARGE SCALE GENOMIC DNA]</scope>
    <source>
        <strain evidence="3 4">MYb73</strain>
    </source>
</reference>
<keyword evidence="4" id="KW-1185">Reference proteome</keyword>
<dbReference type="InterPro" id="IPR006860">
    <property type="entry name" value="FecR"/>
</dbReference>
<dbReference type="Gene3D" id="2.60.120.1440">
    <property type="match status" value="1"/>
</dbReference>
<dbReference type="PIRSF" id="PIRSF018266">
    <property type="entry name" value="FecR"/>
    <property type="match status" value="1"/>
</dbReference>
<dbReference type="OrthoDB" id="1100567at2"/>
<sequence>MTAPALPAELESAVDWMVLLSSGSVAAADRVRFESWRQSDPRHAAAWETVNTAVKGSFDALGQGGQRRAAGAVLQEPPARRRALRNMLMLALAAGGLAALADRQTPLRTLTADLRTGTAERRVYTLPDGSELTLNARSAVDLDFSAEARRVRLRSGAVLVRVAADASRPFMVVSADGEVQALGTVFGVARQGETSVASVLEHSVEVRAGGQRLTLHAGEGVRFGAGGLGQPDVRLSDAAAWQGGMLVVHDEPLGAVVDALRPYRRGVIRITPQAARLRVLGAFPLDDTDRTLESLRQTLPIQVSSLGGWLVGIDLRADAAEKK</sequence>
<dbReference type="GO" id="GO:0016989">
    <property type="term" value="F:sigma factor antagonist activity"/>
    <property type="evidence" value="ECO:0007669"/>
    <property type="project" value="TreeGrafter"/>
</dbReference>
<dbReference type="Pfam" id="PF04773">
    <property type="entry name" value="FecR"/>
    <property type="match status" value="1"/>
</dbReference>
<accession>A0A2S0I6D2</accession>
<evidence type="ECO:0000313" key="4">
    <source>
        <dbReference type="Proteomes" id="UP000239477"/>
    </source>
</evidence>
<dbReference type="RefSeq" id="WP_105238417.1">
    <property type="nucleotide sequence ID" value="NZ_CP023270.1"/>
</dbReference>
<evidence type="ECO:0000313" key="3">
    <source>
        <dbReference type="EMBL" id="AVJ27543.1"/>
    </source>
</evidence>
<evidence type="ECO:0000259" key="2">
    <source>
        <dbReference type="Pfam" id="PF16220"/>
    </source>
</evidence>
<evidence type="ECO:0000259" key="1">
    <source>
        <dbReference type="Pfam" id="PF04773"/>
    </source>
</evidence>
<dbReference type="EMBL" id="CP023270">
    <property type="protein sequence ID" value="AVJ27543.1"/>
    <property type="molecule type" value="Genomic_DNA"/>
</dbReference>
<protein>
    <submittedName>
        <fullName evidence="3">Fe2+-dicitrate sensor protein</fullName>
    </submittedName>
</protein>
<feature type="domain" description="FecR N-terminal" evidence="2">
    <location>
        <begin position="12"/>
        <end position="50"/>
    </location>
</feature>
<dbReference type="PANTHER" id="PTHR30273">
    <property type="entry name" value="PERIPLASMIC SIGNAL SENSOR AND SIGMA FACTOR ACTIVATOR FECR-RELATED"/>
    <property type="match status" value="1"/>
</dbReference>
<gene>
    <name evidence="3" type="ORF">CLM73_10725</name>
</gene>
<proteinExistence type="predicted"/>
<dbReference type="InterPro" id="IPR012373">
    <property type="entry name" value="Ferrdict_sens_TM"/>
</dbReference>
<dbReference type="AlphaFoldDB" id="A0A2S0I6D2"/>
<organism evidence="3 4">
    <name type="scientific">Achromobacter spanius</name>
    <dbReference type="NCBI Taxonomy" id="217203"/>
    <lineage>
        <taxon>Bacteria</taxon>
        <taxon>Pseudomonadati</taxon>
        <taxon>Pseudomonadota</taxon>
        <taxon>Betaproteobacteria</taxon>
        <taxon>Burkholderiales</taxon>
        <taxon>Alcaligenaceae</taxon>
        <taxon>Achromobacter</taxon>
    </lineage>
</organism>
<name>A0A2S0I6D2_9BURK</name>